<protein>
    <submittedName>
        <fullName evidence="8">FtsX-like permease family protein</fullName>
    </submittedName>
</protein>
<keyword evidence="9" id="KW-1185">Reference proteome</keyword>
<keyword evidence="4 6" id="KW-1133">Transmembrane helix</keyword>
<evidence type="ECO:0000256" key="6">
    <source>
        <dbReference type="PIRNR" id="PIRNR018968"/>
    </source>
</evidence>
<dbReference type="InterPro" id="IPR052536">
    <property type="entry name" value="ABC-4_Integral_Memb_Prot"/>
</dbReference>
<evidence type="ECO:0000256" key="5">
    <source>
        <dbReference type="ARBA" id="ARBA00023136"/>
    </source>
</evidence>
<feature type="transmembrane region" description="Helical" evidence="6">
    <location>
        <begin position="20"/>
        <end position="41"/>
    </location>
</feature>
<dbReference type="Pfam" id="PF02687">
    <property type="entry name" value="FtsX"/>
    <property type="match status" value="2"/>
</dbReference>
<feature type="transmembrane region" description="Helical" evidence="6">
    <location>
        <begin position="225"/>
        <end position="252"/>
    </location>
</feature>
<evidence type="ECO:0000256" key="3">
    <source>
        <dbReference type="ARBA" id="ARBA00022692"/>
    </source>
</evidence>
<dbReference type="RefSeq" id="WP_377774940.1">
    <property type="nucleotide sequence ID" value="NZ_JBHUHO010000046.1"/>
</dbReference>
<feature type="transmembrane region" description="Helical" evidence="6">
    <location>
        <begin position="154"/>
        <end position="175"/>
    </location>
</feature>
<keyword evidence="5 6" id="KW-0472">Membrane</keyword>
<feature type="domain" description="ABC3 transporter permease C-terminal" evidence="7">
    <location>
        <begin position="63"/>
        <end position="181"/>
    </location>
</feature>
<proteinExistence type="inferred from homology"/>
<evidence type="ECO:0000313" key="8">
    <source>
        <dbReference type="EMBL" id="MFD2117693.1"/>
    </source>
</evidence>
<accession>A0ABW4YQ22</accession>
<comment type="similarity">
    <text evidence="6">Belongs to the ABC-4 integral membrane protein family.</text>
</comment>
<feature type="transmembrane region" description="Helical" evidence="6">
    <location>
        <begin position="622"/>
        <end position="643"/>
    </location>
</feature>
<keyword evidence="6" id="KW-0813">Transport</keyword>
<dbReference type="InterPro" id="IPR027022">
    <property type="entry name" value="ABC_permease_BceB-typ"/>
</dbReference>
<evidence type="ECO:0000256" key="4">
    <source>
        <dbReference type="ARBA" id="ARBA00022989"/>
    </source>
</evidence>
<organism evidence="8 9">
    <name type="scientific">Paenibacillus yanchengensis</name>
    <dbReference type="NCBI Taxonomy" id="2035833"/>
    <lineage>
        <taxon>Bacteria</taxon>
        <taxon>Bacillati</taxon>
        <taxon>Bacillota</taxon>
        <taxon>Bacilli</taxon>
        <taxon>Bacillales</taxon>
        <taxon>Paenibacillaceae</taxon>
        <taxon>Paenibacillus</taxon>
    </lineage>
</organism>
<reference evidence="9" key="1">
    <citation type="journal article" date="2019" name="Int. J. Syst. Evol. Microbiol.">
        <title>The Global Catalogue of Microorganisms (GCM) 10K type strain sequencing project: providing services to taxonomists for standard genome sequencing and annotation.</title>
        <authorList>
            <consortium name="The Broad Institute Genomics Platform"/>
            <consortium name="The Broad Institute Genome Sequencing Center for Infectious Disease"/>
            <person name="Wu L."/>
            <person name="Ma J."/>
        </authorList>
    </citation>
    <scope>NUCLEOTIDE SEQUENCE [LARGE SCALE GENOMIC DNA]</scope>
    <source>
        <strain evidence="9">GH52</strain>
    </source>
</reference>
<dbReference type="InterPro" id="IPR003838">
    <property type="entry name" value="ABC3_permease_C"/>
</dbReference>
<comment type="caution">
    <text evidence="8">The sequence shown here is derived from an EMBL/GenBank/DDBJ whole genome shotgun (WGS) entry which is preliminary data.</text>
</comment>
<feature type="transmembrane region" description="Helical" evidence="6">
    <location>
        <begin position="196"/>
        <end position="219"/>
    </location>
</feature>
<feature type="domain" description="ABC3 transporter permease C-terminal" evidence="7">
    <location>
        <begin position="542"/>
        <end position="635"/>
    </location>
</feature>
<dbReference type="EMBL" id="JBHUHO010000046">
    <property type="protein sequence ID" value="MFD2117693.1"/>
    <property type="molecule type" value="Genomic_DNA"/>
</dbReference>
<keyword evidence="2 6" id="KW-1003">Cell membrane</keyword>
<feature type="transmembrane region" description="Helical" evidence="6">
    <location>
        <begin position="586"/>
        <end position="610"/>
    </location>
</feature>
<keyword evidence="3 6" id="KW-0812">Transmembrane</keyword>
<feature type="transmembrane region" description="Helical" evidence="6">
    <location>
        <begin position="112"/>
        <end position="134"/>
    </location>
</feature>
<sequence length="656" mass="74672">MTFRSLAISNIKGNWRSYSAYFLSSVFSVAIFYLYAAFIYHPGIVNGHIIGASGVKTAMELCLYLIIIFSFFFVLYSNSAFLKTRKKEFGLYSLFGMTRNQLRKMVIYENTAISLLAIATGIGIGMLFSKLFFMTISALLQMEQSMPFAMPSRAIWITAIGFFSLFFFLSIWSSFRIGKVEIIELLQAGQRPKGELVYSKWLVLVAVVCLAASYSMAYIMDGFSFILLSLPILITVVIGTYFLLTQLSIFLLKLAKRKPSFYYKRTNLLTYAQLGYKIRDNARILFTVSILSAVIMTAMSTVYIMSIQMRDDALEIYPHTMSFAAPSQQIEQLLDEKQLEEKIAAANIEVAFKDKYSGILLDNSTIELQMMNKKGVNKPFHWDQSISFIIAESDYNNLAQHLKLPKTSLHDGELVFIGSSYEYIDHSFKQGTFQSTIESQIWNVDIVQWIDGNIMNKTLPYVGYTLVANDEMFQQLSRNTNKEQTITVIGYELKNWTKTTSFMNELKADLTPEQLEISSIGRLAAYNEANTISGLTLFIGLFISLLFFLAAGSMIYFKLFTELSEDRSHFRSLHRIGMTKAETKRIVVSQIAIIFFVPCVIGIVHALFAMQSLDNIMMSSNWLYSFVIIGIFILMQYIYFLAASRSYMKGLMRSEG</sequence>
<evidence type="ECO:0000256" key="1">
    <source>
        <dbReference type="ARBA" id="ARBA00004651"/>
    </source>
</evidence>
<feature type="transmembrane region" description="Helical" evidence="6">
    <location>
        <begin position="535"/>
        <end position="557"/>
    </location>
</feature>
<dbReference type="PANTHER" id="PTHR46795">
    <property type="entry name" value="ABC TRANSPORTER PERMEASE-RELATED-RELATED"/>
    <property type="match status" value="1"/>
</dbReference>
<evidence type="ECO:0000256" key="2">
    <source>
        <dbReference type="ARBA" id="ARBA00022475"/>
    </source>
</evidence>
<feature type="transmembrane region" description="Helical" evidence="6">
    <location>
        <begin position="284"/>
        <end position="305"/>
    </location>
</feature>
<dbReference type="PANTHER" id="PTHR46795:SF1">
    <property type="entry name" value="ABC TRANSPORTER PERMEASE PROTEIN"/>
    <property type="match status" value="1"/>
</dbReference>
<dbReference type="PIRSF" id="PIRSF018968">
    <property type="entry name" value="ABC_permease_BceB"/>
    <property type="match status" value="1"/>
</dbReference>
<name>A0ABW4YQ22_9BACL</name>
<evidence type="ECO:0000313" key="9">
    <source>
        <dbReference type="Proteomes" id="UP001597362"/>
    </source>
</evidence>
<evidence type="ECO:0000259" key="7">
    <source>
        <dbReference type="Pfam" id="PF02687"/>
    </source>
</evidence>
<comment type="subcellular location">
    <subcellularLocation>
        <location evidence="1 6">Cell membrane</location>
        <topology evidence="1 6">Multi-pass membrane protein</topology>
    </subcellularLocation>
</comment>
<dbReference type="Proteomes" id="UP001597362">
    <property type="component" value="Unassembled WGS sequence"/>
</dbReference>
<gene>
    <name evidence="8" type="ORF">ACFSJH_18345</name>
</gene>
<feature type="transmembrane region" description="Helical" evidence="6">
    <location>
        <begin position="61"/>
        <end position="82"/>
    </location>
</feature>